<keyword evidence="1" id="KW-0175">Coiled coil</keyword>
<proteinExistence type="predicted"/>
<feature type="coiled-coil region" evidence="1">
    <location>
        <begin position="215"/>
        <end position="253"/>
    </location>
</feature>
<feature type="compositionally biased region" description="Basic and acidic residues" evidence="2">
    <location>
        <begin position="1"/>
        <end position="10"/>
    </location>
</feature>
<keyword evidence="4" id="KW-1185">Reference proteome</keyword>
<evidence type="ECO:0000256" key="1">
    <source>
        <dbReference type="SAM" id="Coils"/>
    </source>
</evidence>
<dbReference type="Proteomes" id="UP000265703">
    <property type="component" value="Unassembled WGS sequence"/>
</dbReference>
<gene>
    <name evidence="3" type="ORF">C1645_815629</name>
</gene>
<comment type="caution">
    <text evidence="3">The sequence shown here is derived from an EMBL/GenBank/DDBJ whole genome shotgun (WGS) entry which is preliminary data.</text>
</comment>
<protein>
    <submittedName>
        <fullName evidence="3">Uncharacterized protein</fullName>
    </submittedName>
</protein>
<evidence type="ECO:0000256" key="2">
    <source>
        <dbReference type="SAM" id="MobiDB-lite"/>
    </source>
</evidence>
<reference evidence="3 4" key="1">
    <citation type="submission" date="2018-06" db="EMBL/GenBank/DDBJ databases">
        <title>Comparative genomics reveals the genomic features of Rhizophagus irregularis, R. cerebriforme, R. diaphanum and Gigaspora rosea, and their symbiotic lifestyle signature.</title>
        <authorList>
            <person name="Morin E."/>
            <person name="San Clemente H."/>
            <person name="Chen E.C.H."/>
            <person name="De La Providencia I."/>
            <person name="Hainaut M."/>
            <person name="Kuo A."/>
            <person name="Kohler A."/>
            <person name="Murat C."/>
            <person name="Tang N."/>
            <person name="Roy S."/>
            <person name="Loubradou J."/>
            <person name="Henrissat B."/>
            <person name="Grigoriev I.V."/>
            <person name="Corradi N."/>
            <person name="Roux C."/>
            <person name="Martin F.M."/>
        </authorList>
    </citation>
    <scope>NUCLEOTIDE SEQUENCE [LARGE SCALE GENOMIC DNA]</scope>
    <source>
        <strain evidence="3 4">DAOM 227022</strain>
    </source>
</reference>
<dbReference type="EMBL" id="QKYT01000047">
    <property type="protein sequence ID" value="RIA96304.1"/>
    <property type="molecule type" value="Genomic_DNA"/>
</dbReference>
<dbReference type="AlphaFoldDB" id="A0A397TN48"/>
<accession>A0A397TN48</accession>
<evidence type="ECO:0000313" key="4">
    <source>
        <dbReference type="Proteomes" id="UP000265703"/>
    </source>
</evidence>
<dbReference type="OrthoDB" id="2483939at2759"/>
<evidence type="ECO:0000313" key="3">
    <source>
        <dbReference type="EMBL" id="RIA96304.1"/>
    </source>
</evidence>
<organism evidence="3 4">
    <name type="scientific">Glomus cerebriforme</name>
    <dbReference type="NCBI Taxonomy" id="658196"/>
    <lineage>
        <taxon>Eukaryota</taxon>
        <taxon>Fungi</taxon>
        <taxon>Fungi incertae sedis</taxon>
        <taxon>Mucoromycota</taxon>
        <taxon>Glomeromycotina</taxon>
        <taxon>Glomeromycetes</taxon>
        <taxon>Glomerales</taxon>
        <taxon>Glomeraceae</taxon>
        <taxon>Glomus</taxon>
    </lineage>
</organism>
<name>A0A397TN48_9GLOM</name>
<sequence>MKLKCKECYNGKRPLTPESEKEEKKVRFNLPEPEDPMENMDLDLIPQSHSQGKFPKVKCLECEKEERTMNPINELGICQKCETKRLALERYGSKITIRQCQVCKKHTDSYESRAGGDIVCGQECNNVLSIMNMVHKDKSGKSREQLTREFEWKEENLIPNNEFQKINTPVSDFEPQVDIATEFWKDVDKYEVRIQEQENFQIKLGNEYLQQCKFIEKFRREIKRKEEYIRYMNNEHEDVVQEYEEAIKALILENDGENVSMEMWRIFYFTLQIKVSMKQKYTKINDTWHNINFVKNIGTESKKFTNNEALLLKLGVKTREKLLKEMNRKTIPQLIIIDGVDGVGGDQTIPNLQNQILSMNGCLGGKS</sequence>
<feature type="region of interest" description="Disordered" evidence="2">
    <location>
        <begin position="1"/>
        <end position="26"/>
    </location>
</feature>